<reference evidence="4 6" key="2">
    <citation type="submission" date="2018-03" db="EMBL/GenBank/DDBJ databases">
        <title>Genomic Encyclopedia of Archaeal and Bacterial Type Strains, Phase II (KMG-II): from individual species to whole genera.</title>
        <authorList>
            <person name="Goeker M."/>
        </authorList>
    </citation>
    <scope>NUCLEOTIDE SEQUENCE [LARGE SCALE GENOMIC DNA]</scope>
    <source>
        <strain evidence="4 6">DSM 22727</strain>
    </source>
</reference>
<name>A0A084JSR1_NONUL</name>
<dbReference type="InterPro" id="IPR048502">
    <property type="entry name" value="NamZ_N"/>
</dbReference>
<dbReference type="PANTHER" id="PTHR42915">
    <property type="entry name" value="HYPOTHETICAL 460 KDA PROTEIN IN FEUA-SIGW INTERGENIC REGION [PRECURSOR]"/>
    <property type="match status" value="1"/>
</dbReference>
<dbReference type="Gene3D" id="3.40.50.12170">
    <property type="entry name" value="Uncharacterised protein PF07075, DUF1343"/>
    <property type="match status" value="1"/>
</dbReference>
<dbReference type="PANTHER" id="PTHR42915:SF1">
    <property type="entry name" value="PEPTIDOGLYCAN BETA-N-ACETYLMURAMIDASE NAMZ"/>
    <property type="match status" value="1"/>
</dbReference>
<evidence type="ECO:0000313" key="4">
    <source>
        <dbReference type="EMBL" id="PRX14822.1"/>
    </source>
</evidence>
<dbReference type="GO" id="GO:0033922">
    <property type="term" value="F:peptidoglycan beta-N-acetylmuramidase activity"/>
    <property type="evidence" value="ECO:0007669"/>
    <property type="project" value="InterPro"/>
</dbReference>
<dbReference type="OrthoDB" id="9801061at2"/>
<dbReference type="PIRSF" id="PIRSF016719">
    <property type="entry name" value="UCP016719"/>
    <property type="match status" value="1"/>
</dbReference>
<evidence type="ECO:0000313" key="5">
    <source>
        <dbReference type="Proteomes" id="UP000028531"/>
    </source>
</evidence>
<evidence type="ECO:0000313" key="6">
    <source>
        <dbReference type="Proteomes" id="UP000239997"/>
    </source>
</evidence>
<dbReference type="InterPro" id="IPR008302">
    <property type="entry name" value="NamZ"/>
</dbReference>
<dbReference type="PROSITE" id="PS51257">
    <property type="entry name" value="PROKAR_LIPOPROTEIN"/>
    <property type="match status" value="1"/>
</dbReference>
<dbReference type="Pfam" id="PF20732">
    <property type="entry name" value="NamZ_C"/>
    <property type="match status" value="1"/>
</dbReference>
<evidence type="ECO:0000259" key="1">
    <source>
        <dbReference type="Pfam" id="PF07075"/>
    </source>
</evidence>
<reference evidence="3 5" key="1">
    <citation type="submission" date="2014-07" db="EMBL/GenBank/DDBJ databases">
        <title>Draft genome sequence of Nonlabens ulvanivorans, an ulvan degrading bacterium.</title>
        <authorList>
            <person name="Kopel M."/>
            <person name="Helbert W."/>
            <person name="Henrissat B."/>
            <person name="Doniger T."/>
            <person name="Banin E."/>
        </authorList>
    </citation>
    <scope>NUCLEOTIDE SEQUENCE [LARGE SCALE GENOMIC DNA]</scope>
    <source>
        <strain evidence="3 5">PLR</strain>
    </source>
</reference>
<gene>
    <name evidence="3" type="ORF">IL45_07525</name>
    <name evidence="4" type="ORF">LY02_00029</name>
</gene>
<dbReference type="EMBL" id="JPJI01000032">
    <property type="protein sequence ID" value="KEZ91995.1"/>
    <property type="molecule type" value="Genomic_DNA"/>
</dbReference>
<dbReference type="Gene3D" id="3.90.1150.140">
    <property type="match status" value="1"/>
</dbReference>
<dbReference type="Proteomes" id="UP000239997">
    <property type="component" value="Unassembled WGS sequence"/>
</dbReference>
<dbReference type="Proteomes" id="UP000028531">
    <property type="component" value="Unassembled WGS sequence"/>
</dbReference>
<sequence>MIFKYTILAIALTMISCDAKINHKNKTTAKAEKVSDSLVASRKVIQSKNALENQPTPAADNIQQWIALFKGRNVAVVSNQTSVVRSSVKNNKTNWDEPEVVTYTHLVDTLLSRGVLVKKVFAPEHGFRGTADAGASIKDGIDSKTGLPIISLYGSNKKPTEEQLADVDIVIFDIQDVGARFYTYISTLHYVMEACSRLDKKVVVLDRPNPNGHYIDGPILEPAHKSFVGMHPVPVVHGMTIGEYAQMINGERWLEYGLKCDLMVLKMNNYRRTDYYSLPIKPSPNLPNDQAINLYPSLCFFEGTDISVGRGTEMQFQIYGSPVLAKYRDFSFTPTPNEGAKRPLHNGKKCFGVDLRSYPKLDQINLDFLIDAYAKAPSKKNFFNSFFTNLAGTENLQKQIEAGMTASEIRASWENDLKAYDVMRQPYLLY</sequence>
<proteinExistence type="predicted"/>
<organism evidence="3 5">
    <name type="scientific">Nonlabens ulvanivorans</name>
    <name type="common">Persicivirga ulvanivorans</name>
    <dbReference type="NCBI Taxonomy" id="906888"/>
    <lineage>
        <taxon>Bacteria</taxon>
        <taxon>Pseudomonadati</taxon>
        <taxon>Bacteroidota</taxon>
        <taxon>Flavobacteriia</taxon>
        <taxon>Flavobacteriales</taxon>
        <taxon>Flavobacteriaceae</taxon>
        <taxon>Nonlabens</taxon>
    </lineage>
</organism>
<dbReference type="InterPro" id="IPR048503">
    <property type="entry name" value="NamZ_C"/>
</dbReference>
<protein>
    <submittedName>
        <fullName evidence="4">Uncharacterized protein YbbC (DUF1343 family)</fullName>
    </submittedName>
</protein>
<evidence type="ECO:0000313" key="3">
    <source>
        <dbReference type="EMBL" id="KEZ91995.1"/>
    </source>
</evidence>
<dbReference type="AlphaFoldDB" id="A0A084JSR1"/>
<accession>A0A084JSR1</accession>
<keyword evidence="6" id="KW-1185">Reference proteome</keyword>
<dbReference type="EMBL" id="PVNA01000001">
    <property type="protein sequence ID" value="PRX14822.1"/>
    <property type="molecule type" value="Genomic_DNA"/>
</dbReference>
<dbReference type="Pfam" id="PF07075">
    <property type="entry name" value="NamZ_N"/>
    <property type="match status" value="1"/>
</dbReference>
<feature type="domain" description="Peptidoglycan beta-N-acetylmuramidase NamZ C-terminal" evidence="2">
    <location>
        <begin position="294"/>
        <end position="430"/>
    </location>
</feature>
<evidence type="ECO:0000259" key="2">
    <source>
        <dbReference type="Pfam" id="PF20732"/>
    </source>
</evidence>
<feature type="domain" description="Peptidoglycan beta-N-acetylmuramidase NamZ N-terminal" evidence="1">
    <location>
        <begin position="75"/>
        <end position="289"/>
    </location>
</feature>
<comment type="caution">
    <text evidence="3">The sequence shown here is derived from an EMBL/GenBank/DDBJ whole genome shotgun (WGS) entry which is preliminary data.</text>
</comment>